<dbReference type="EMBL" id="BART01036350">
    <property type="protein sequence ID" value="GAH10078.1"/>
    <property type="molecule type" value="Genomic_DNA"/>
</dbReference>
<reference evidence="1" key="1">
    <citation type="journal article" date="2014" name="Front. Microbiol.">
        <title>High frequency of phylogenetically diverse reductive dehalogenase-homologous genes in deep subseafloor sedimentary metagenomes.</title>
        <authorList>
            <person name="Kawai M."/>
            <person name="Futagami T."/>
            <person name="Toyoda A."/>
            <person name="Takaki Y."/>
            <person name="Nishi S."/>
            <person name="Hori S."/>
            <person name="Arai W."/>
            <person name="Tsubouchi T."/>
            <person name="Morono Y."/>
            <person name="Uchiyama I."/>
            <person name="Ito T."/>
            <person name="Fujiyama A."/>
            <person name="Inagaki F."/>
            <person name="Takami H."/>
        </authorList>
    </citation>
    <scope>NUCLEOTIDE SEQUENCE</scope>
    <source>
        <strain evidence="1">Expedition CK06-06</strain>
    </source>
</reference>
<dbReference type="AlphaFoldDB" id="X1EN58"/>
<evidence type="ECO:0000313" key="1">
    <source>
        <dbReference type="EMBL" id="GAH10078.1"/>
    </source>
</evidence>
<comment type="caution">
    <text evidence="1">The sequence shown here is derived from an EMBL/GenBank/DDBJ whole genome shotgun (WGS) entry which is preliminary data.</text>
</comment>
<name>X1EN58_9ZZZZ</name>
<feature type="non-terminal residue" evidence="1">
    <location>
        <position position="100"/>
    </location>
</feature>
<sequence length="100" mass="11888">MSDDFLTKDEILSGFLKILDLQQKISDYVDRRLCGQFCDNAAEPEVTQEEWTEQRKKIFTYLRSLMDKYMFTKKIPRDDLGIMTLAVIEYFIRIQHTLAL</sequence>
<gene>
    <name evidence="1" type="ORF">S01H4_61339</name>
</gene>
<proteinExistence type="predicted"/>
<protein>
    <submittedName>
        <fullName evidence="1">Uncharacterized protein</fullName>
    </submittedName>
</protein>
<organism evidence="1">
    <name type="scientific">marine sediment metagenome</name>
    <dbReference type="NCBI Taxonomy" id="412755"/>
    <lineage>
        <taxon>unclassified sequences</taxon>
        <taxon>metagenomes</taxon>
        <taxon>ecological metagenomes</taxon>
    </lineage>
</organism>
<accession>X1EN58</accession>